<dbReference type="PANTHER" id="PTHR22789:SF0">
    <property type="entry name" value="3-OXO-TETRONATE 4-PHOSPHATE DECARBOXYLASE-RELATED"/>
    <property type="match status" value="1"/>
</dbReference>
<dbReference type="InterPro" id="IPR001303">
    <property type="entry name" value="Aldolase_II/adducin_N"/>
</dbReference>
<feature type="domain" description="Class II aldolase/adducin N-terminal" evidence="3">
    <location>
        <begin position="6"/>
        <end position="185"/>
    </location>
</feature>
<name>A0ABP9AM48_9PSEU</name>
<dbReference type="Proteomes" id="UP001500928">
    <property type="component" value="Unassembled WGS sequence"/>
</dbReference>
<gene>
    <name evidence="4" type="ORF">GCM10023200_15510</name>
</gene>
<dbReference type="EMBL" id="BAABHO010000009">
    <property type="protein sequence ID" value="GAA4782972.1"/>
    <property type="molecule type" value="Genomic_DNA"/>
</dbReference>
<evidence type="ECO:0000259" key="3">
    <source>
        <dbReference type="SMART" id="SM01007"/>
    </source>
</evidence>
<keyword evidence="5" id="KW-1185">Reference proteome</keyword>
<keyword evidence="2" id="KW-0456">Lyase</keyword>
<proteinExistence type="predicted"/>
<evidence type="ECO:0000313" key="5">
    <source>
        <dbReference type="Proteomes" id="UP001500928"/>
    </source>
</evidence>
<reference evidence="5" key="1">
    <citation type="journal article" date="2019" name="Int. J. Syst. Evol. Microbiol.">
        <title>The Global Catalogue of Microorganisms (GCM) 10K type strain sequencing project: providing services to taxonomists for standard genome sequencing and annotation.</title>
        <authorList>
            <consortium name="The Broad Institute Genomics Platform"/>
            <consortium name="The Broad Institute Genome Sequencing Center for Infectious Disease"/>
            <person name="Wu L."/>
            <person name="Ma J."/>
        </authorList>
    </citation>
    <scope>NUCLEOTIDE SEQUENCE [LARGE SCALE GENOMIC DNA]</scope>
    <source>
        <strain evidence="5">JCM 17979</strain>
    </source>
</reference>
<dbReference type="RefSeq" id="WP_345412643.1">
    <property type="nucleotide sequence ID" value="NZ_BAABHO010000009.1"/>
</dbReference>
<evidence type="ECO:0000256" key="2">
    <source>
        <dbReference type="ARBA" id="ARBA00023239"/>
    </source>
</evidence>
<comment type="caution">
    <text evidence="4">The sequence shown here is derived from an EMBL/GenBank/DDBJ whole genome shotgun (WGS) entry which is preliminary data.</text>
</comment>
<organism evidence="4 5">
    <name type="scientific">Actinomycetospora chlora</name>
    <dbReference type="NCBI Taxonomy" id="663608"/>
    <lineage>
        <taxon>Bacteria</taxon>
        <taxon>Bacillati</taxon>
        <taxon>Actinomycetota</taxon>
        <taxon>Actinomycetes</taxon>
        <taxon>Pseudonocardiales</taxon>
        <taxon>Pseudonocardiaceae</taxon>
        <taxon>Actinomycetospora</taxon>
    </lineage>
</organism>
<keyword evidence="1" id="KW-0479">Metal-binding</keyword>
<accession>A0ABP9AM48</accession>
<dbReference type="Pfam" id="PF00596">
    <property type="entry name" value="Aldolase_II"/>
    <property type="match status" value="1"/>
</dbReference>
<dbReference type="InterPro" id="IPR036409">
    <property type="entry name" value="Aldolase_II/adducin_N_sf"/>
</dbReference>
<dbReference type="SUPFAM" id="SSF53639">
    <property type="entry name" value="AraD/HMP-PK domain-like"/>
    <property type="match status" value="1"/>
</dbReference>
<dbReference type="Gene3D" id="3.40.225.10">
    <property type="entry name" value="Class II aldolase/adducin N-terminal domain"/>
    <property type="match status" value="1"/>
</dbReference>
<dbReference type="InterPro" id="IPR050197">
    <property type="entry name" value="Aldolase_class_II_sugar_metab"/>
</dbReference>
<evidence type="ECO:0000256" key="1">
    <source>
        <dbReference type="ARBA" id="ARBA00022723"/>
    </source>
</evidence>
<dbReference type="SMART" id="SM01007">
    <property type="entry name" value="Aldolase_II"/>
    <property type="match status" value="1"/>
</dbReference>
<protein>
    <submittedName>
        <fullName evidence="4">Aldolase</fullName>
    </submittedName>
</protein>
<sequence length="237" mass="25081">MTSPAEHVVRAHRALAAAGQGDLVWGHAGLRDGDDRGVWTKASGWGFEEITTERVVLVAPDGAVLAGEGPRHVEYPIHTEVLRARPDLGAVVHTHPRAATAFAALDVPLRALDHDGVLFSEPDVPRFGGTGGLIRTPELGAAVAAALGDARALLLPRHGVVAVGATVAEAVVHAVLLDRACRTQLRAMAAGELRGWSDAAECAAKRTECWSPTQIDAGWRYLLRRAGVPHDPTEEKP</sequence>
<dbReference type="PANTHER" id="PTHR22789">
    <property type="entry name" value="FUCULOSE PHOSPHATE ALDOLASE"/>
    <property type="match status" value="1"/>
</dbReference>
<evidence type="ECO:0000313" key="4">
    <source>
        <dbReference type="EMBL" id="GAA4782972.1"/>
    </source>
</evidence>